<gene>
    <name evidence="2" type="ORF">CLV70_10981</name>
</gene>
<organism evidence="2 3">
    <name type="scientific">Pseudosporangium ferrugineum</name>
    <dbReference type="NCBI Taxonomy" id="439699"/>
    <lineage>
        <taxon>Bacteria</taxon>
        <taxon>Bacillati</taxon>
        <taxon>Actinomycetota</taxon>
        <taxon>Actinomycetes</taxon>
        <taxon>Micromonosporales</taxon>
        <taxon>Micromonosporaceae</taxon>
        <taxon>Pseudosporangium</taxon>
    </lineage>
</organism>
<keyword evidence="1" id="KW-0812">Transmembrane</keyword>
<dbReference type="AlphaFoldDB" id="A0A2T0S3E3"/>
<proteinExistence type="predicted"/>
<evidence type="ECO:0000313" key="2">
    <source>
        <dbReference type="EMBL" id="PRY27927.1"/>
    </source>
</evidence>
<sequence length="59" mass="6408">MLSWADVLQAVVAGGAGMLGVYSAEGALRSLRRRGVCPGQWTRSRSFLVQRDKSRLTAD</sequence>
<feature type="transmembrane region" description="Helical" evidence="1">
    <location>
        <begin position="6"/>
        <end position="24"/>
    </location>
</feature>
<reference evidence="2 3" key="1">
    <citation type="submission" date="2018-03" db="EMBL/GenBank/DDBJ databases">
        <title>Genomic Encyclopedia of Archaeal and Bacterial Type Strains, Phase II (KMG-II): from individual species to whole genera.</title>
        <authorList>
            <person name="Goeker M."/>
        </authorList>
    </citation>
    <scope>NUCLEOTIDE SEQUENCE [LARGE SCALE GENOMIC DNA]</scope>
    <source>
        <strain evidence="2 3">DSM 45348</strain>
    </source>
</reference>
<protein>
    <submittedName>
        <fullName evidence="2">Uncharacterized protein</fullName>
    </submittedName>
</protein>
<dbReference type="Proteomes" id="UP000239209">
    <property type="component" value="Unassembled WGS sequence"/>
</dbReference>
<comment type="caution">
    <text evidence="2">The sequence shown here is derived from an EMBL/GenBank/DDBJ whole genome shotgun (WGS) entry which is preliminary data.</text>
</comment>
<keyword evidence="1" id="KW-1133">Transmembrane helix</keyword>
<name>A0A2T0S3E3_9ACTN</name>
<accession>A0A2T0S3E3</accession>
<keyword evidence="3" id="KW-1185">Reference proteome</keyword>
<evidence type="ECO:0000313" key="3">
    <source>
        <dbReference type="Proteomes" id="UP000239209"/>
    </source>
</evidence>
<evidence type="ECO:0000256" key="1">
    <source>
        <dbReference type="SAM" id="Phobius"/>
    </source>
</evidence>
<keyword evidence="1" id="KW-0472">Membrane</keyword>
<dbReference type="EMBL" id="PVZG01000009">
    <property type="protein sequence ID" value="PRY27927.1"/>
    <property type="molecule type" value="Genomic_DNA"/>
</dbReference>